<evidence type="ECO:0000313" key="2">
    <source>
        <dbReference type="Proteomes" id="UP000000305"/>
    </source>
</evidence>
<protein>
    <submittedName>
        <fullName evidence="1">Uncharacterized protein</fullName>
    </submittedName>
</protein>
<dbReference type="InParanoid" id="E9FZA1"/>
<proteinExistence type="predicted"/>
<sequence length="198" mass="22419">MNEIPQAESATISSGVPMFNDCRVCDLMSFFRQKIIRDESRLEEFMLESLPELQFVVSVGKFGKLLPLKENATTLTFHLLESFFCYYHDNSFSIGNCHGSKFQYCLANLAVKRKVLEVFPNNADAKFAMDVQSWFTNKTNSLAVSRSGAHRAPTCTICFERSRNKKIVRADRPYLGQNIGEVLSGKVSRSVVKTQELP</sequence>
<dbReference type="AlphaFoldDB" id="E9FZA1"/>
<dbReference type="KEGG" id="dpx:DAPPUDRAFT_312515"/>
<dbReference type="HOGENOM" id="CLU_1379404_0_0_1"/>
<evidence type="ECO:0000313" key="1">
    <source>
        <dbReference type="EMBL" id="EFX87020.1"/>
    </source>
</evidence>
<gene>
    <name evidence="1" type="ORF">DAPPUDRAFT_312515</name>
</gene>
<dbReference type="EMBL" id="GL732528">
    <property type="protein sequence ID" value="EFX87020.1"/>
    <property type="molecule type" value="Genomic_DNA"/>
</dbReference>
<accession>E9FZA1</accession>
<keyword evidence="2" id="KW-1185">Reference proteome</keyword>
<reference evidence="1 2" key="1">
    <citation type="journal article" date="2011" name="Science">
        <title>The ecoresponsive genome of Daphnia pulex.</title>
        <authorList>
            <person name="Colbourne J.K."/>
            <person name="Pfrender M.E."/>
            <person name="Gilbert D."/>
            <person name="Thomas W.K."/>
            <person name="Tucker A."/>
            <person name="Oakley T.H."/>
            <person name="Tokishita S."/>
            <person name="Aerts A."/>
            <person name="Arnold G.J."/>
            <person name="Basu M.K."/>
            <person name="Bauer D.J."/>
            <person name="Caceres C.E."/>
            <person name="Carmel L."/>
            <person name="Casola C."/>
            <person name="Choi J.H."/>
            <person name="Detter J.C."/>
            <person name="Dong Q."/>
            <person name="Dusheyko S."/>
            <person name="Eads B.D."/>
            <person name="Frohlich T."/>
            <person name="Geiler-Samerotte K.A."/>
            <person name="Gerlach D."/>
            <person name="Hatcher P."/>
            <person name="Jogdeo S."/>
            <person name="Krijgsveld J."/>
            <person name="Kriventseva E.V."/>
            <person name="Kultz D."/>
            <person name="Laforsch C."/>
            <person name="Lindquist E."/>
            <person name="Lopez J."/>
            <person name="Manak J.R."/>
            <person name="Muller J."/>
            <person name="Pangilinan J."/>
            <person name="Patwardhan R.P."/>
            <person name="Pitluck S."/>
            <person name="Pritham E.J."/>
            <person name="Rechtsteiner A."/>
            <person name="Rho M."/>
            <person name="Rogozin I.B."/>
            <person name="Sakarya O."/>
            <person name="Salamov A."/>
            <person name="Schaack S."/>
            <person name="Shapiro H."/>
            <person name="Shiga Y."/>
            <person name="Skalitzky C."/>
            <person name="Smith Z."/>
            <person name="Souvorov A."/>
            <person name="Sung W."/>
            <person name="Tang Z."/>
            <person name="Tsuchiya D."/>
            <person name="Tu H."/>
            <person name="Vos H."/>
            <person name="Wang M."/>
            <person name="Wolf Y.I."/>
            <person name="Yamagata H."/>
            <person name="Yamada T."/>
            <person name="Ye Y."/>
            <person name="Shaw J.R."/>
            <person name="Andrews J."/>
            <person name="Crease T.J."/>
            <person name="Tang H."/>
            <person name="Lucas S.M."/>
            <person name="Robertson H.M."/>
            <person name="Bork P."/>
            <person name="Koonin E.V."/>
            <person name="Zdobnov E.M."/>
            <person name="Grigoriev I.V."/>
            <person name="Lynch M."/>
            <person name="Boore J.L."/>
        </authorList>
    </citation>
    <scope>NUCLEOTIDE SEQUENCE [LARGE SCALE GENOMIC DNA]</scope>
</reference>
<dbReference type="Proteomes" id="UP000000305">
    <property type="component" value="Unassembled WGS sequence"/>
</dbReference>
<organism evidence="1 2">
    <name type="scientific">Daphnia pulex</name>
    <name type="common">Water flea</name>
    <dbReference type="NCBI Taxonomy" id="6669"/>
    <lineage>
        <taxon>Eukaryota</taxon>
        <taxon>Metazoa</taxon>
        <taxon>Ecdysozoa</taxon>
        <taxon>Arthropoda</taxon>
        <taxon>Crustacea</taxon>
        <taxon>Branchiopoda</taxon>
        <taxon>Diplostraca</taxon>
        <taxon>Cladocera</taxon>
        <taxon>Anomopoda</taxon>
        <taxon>Daphniidae</taxon>
        <taxon>Daphnia</taxon>
    </lineage>
</organism>
<name>E9FZA1_DAPPU</name>